<proteinExistence type="predicted"/>
<evidence type="ECO:0000259" key="2">
    <source>
        <dbReference type="Pfam" id="PF03787"/>
    </source>
</evidence>
<dbReference type="EMBL" id="DSJT01000039">
    <property type="protein sequence ID" value="HEF87983.1"/>
    <property type="molecule type" value="Genomic_DNA"/>
</dbReference>
<name>A0A7C2FRP9_9CREN</name>
<dbReference type="PANTHER" id="PTHR35579">
    <property type="entry name" value="CRISPR SYSTEM CMS ENDORIBONUCLEASE CSM3"/>
    <property type="match status" value="1"/>
</dbReference>
<dbReference type="NCBIfam" id="TIGR02581">
    <property type="entry name" value="cas_cyan_RAMP"/>
    <property type="match status" value="1"/>
</dbReference>
<gene>
    <name evidence="3" type="ORF">ENP55_06930</name>
</gene>
<accession>A0A7C2FRP9</accession>
<evidence type="ECO:0000313" key="3">
    <source>
        <dbReference type="EMBL" id="HEF87983.1"/>
    </source>
</evidence>
<dbReference type="AlphaFoldDB" id="A0A7C2FRP9"/>
<comment type="caution">
    <text evidence="3">The sequence shown here is derived from an EMBL/GenBank/DDBJ whole genome shotgun (WGS) entry which is preliminary data.</text>
</comment>
<dbReference type="InterPro" id="IPR052216">
    <property type="entry name" value="CRISPR_Csm3_endoribonuclease"/>
</dbReference>
<protein>
    <submittedName>
        <fullName evidence="3">CRISPR-associated RAMP protein</fullName>
    </submittedName>
</protein>
<dbReference type="PANTHER" id="PTHR35579:SF6">
    <property type="entry name" value="DUF324 DOMAIN-CONTAINING PROTEIN"/>
    <property type="match status" value="1"/>
</dbReference>
<organism evidence="3">
    <name type="scientific">Thermosphaera aggregans</name>
    <dbReference type="NCBI Taxonomy" id="54254"/>
    <lineage>
        <taxon>Archaea</taxon>
        <taxon>Thermoproteota</taxon>
        <taxon>Thermoprotei</taxon>
        <taxon>Desulfurococcales</taxon>
        <taxon>Desulfurococcaceae</taxon>
        <taxon>Thermosphaera</taxon>
    </lineage>
</organism>
<evidence type="ECO:0000256" key="1">
    <source>
        <dbReference type="ARBA" id="ARBA00023118"/>
    </source>
</evidence>
<dbReference type="GO" id="GO:0051607">
    <property type="term" value="P:defense response to virus"/>
    <property type="evidence" value="ECO:0007669"/>
    <property type="project" value="UniProtKB-KW"/>
</dbReference>
<sequence length="285" mass="31347">MRDIALNWEFVAKAPLRVGAGKELISLKSPVDLSIIRITMGGKSIPYIPGSSIKGVFRSVSVQLARSRNLKVCDGVGNNTCMTSGKQQGEQLKKAIDEYLKQGMAYEALKTFEENSCILCKIFGSPGFLSHVYFTDAYPVGEPTTNVRIGIAIDRKTGAIWKRALYQVEYIEPGARFKAGLHATNLPNYAIGLLVKILRLINKGYVRIGGFKTRGFGLVGVDNVELTITDPGSNGLKLRSLDKFDSQVDLEDCASFESGRVIIRGEKAWACFEKLEDAWENAKLS</sequence>
<keyword evidence="1" id="KW-0051">Antiviral defense</keyword>
<dbReference type="InterPro" id="IPR013411">
    <property type="entry name" value="CRISPR-assoc_RAMP_Csx7"/>
</dbReference>
<feature type="domain" description="CRISPR type III-associated protein" evidence="2">
    <location>
        <begin position="12"/>
        <end position="219"/>
    </location>
</feature>
<dbReference type="Pfam" id="PF03787">
    <property type="entry name" value="RAMPs"/>
    <property type="match status" value="1"/>
</dbReference>
<reference evidence="3" key="1">
    <citation type="journal article" date="2020" name="mSystems">
        <title>Genome- and Community-Level Interaction Insights into Carbon Utilization and Element Cycling Functions of Hydrothermarchaeota in Hydrothermal Sediment.</title>
        <authorList>
            <person name="Zhou Z."/>
            <person name="Liu Y."/>
            <person name="Xu W."/>
            <person name="Pan J."/>
            <person name="Luo Z.H."/>
            <person name="Li M."/>
        </authorList>
    </citation>
    <scope>NUCLEOTIDE SEQUENCE [LARGE SCALE GENOMIC DNA]</scope>
    <source>
        <strain evidence="3">SpSt-23</strain>
    </source>
</reference>
<dbReference type="InterPro" id="IPR005537">
    <property type="entry name" value="RAMP_III_fam"/>
</dbReference>